<evidence type="ECO:0000313" key="10">
    <source>
        <dbReference type="Proteomes" id="UP000192343"/>
    </source>
</evidence>
<dbReference type="InterPro" id="IPR010737">
    <property type="entry name" value="4-carb_acid_sugar_kinase_N"/>
</dbReference>
<dbReference type="Gene3D" id="3.40.50.10840">
    <property type="entry name" value="Putative sugar-binding, N-terminal domain"/>
    <property type="match status" value="1"/>
</dbReference>
<dbReference type="STRING" id="1963862.B4O97_02910"/>
<dbReference type="Proteomes" id="UP000192343">
    <property type="component" value="Unassembled WGS sequence"/>
</dbReference>
<accession>A0A1Y1S2K0</accession>
<comment type="similarity">
    <text evidence="1">Belongs to the four-carbon acid sugar kinase family.</text>
</comment>
<keyword evidence="4" id="KW-0418">Kinase</keyword>
<dbReference type="GO" id="GO:0016301">
    <property type="term" value="F:kinase activity"/>
    <property type="evidence" value="ECO:0007669"/>
    <property type="project" value="UniProtKB-KW"/>
</dbReference>
<keyword evidence="2" id="KW-0808">Transferase</keyword>
<reference evidence="9 10" key="1">
    <citation type="submission" date="2017-03" db="EMBL/GenBank/DDBJ databases">
        <title>Draft Genome sequence of Marispirochaeta sp. strain JC444.</title>
        <authorList>
            <person name="Shivani Y."/>
            <person name="Subhash Y."/>
            <person name="Sasikala C."/>
            <person name="Ramana C."/>
        </authorList>
    </citation>
    <scope>NUCLEOTIDE SEQUENCE [LARGE SCALE GENOMIC DNA]</scope>
    <source>
        <strain evidence="9 10">JC444</strain>
    </source>
</reference>
<dbReference type="Pfam" id="PF07005">
    <property type="entry name" value="SBD_N"/>
    <property type="match status" value="1"/>
</dbReference>
<keyword evidence="3" id="KW-0547">Nucleotide-binding</keyword>
<dbReference type="SUPFAM" id="SSF142764">
    <property type="entry name" value="YgbK-like"/>
    <property type="match status" value="1"/>
</dbReference>
<evidence type="ECO:0000259" key="8">
    <source>
        <dbReference type="Pfam" id="PF17042"/>
    </source>
</evidence>
<dbReference type="EMBL" id="MWQY01000002">
    <property type="protein sequence ID" value="ORC37963.1"/>
    <property type="molecule type" value="Genomic_DNA"/>
</dbReference>
<proteinExistence type="inferred from homology"/>
<evidence type="ECO:0000256" key="5">
    <source>
        <dbReference type="ARBA" id="ARBA00022840"/>
    </source>
</evidence>
<evidence type="ECO:0000259" key="7">
    <source>
        <dbReference type="Pfam" id="PF07005"/>
    </source>
</evidence>
<keyword evidence="6" id="KW-0119">Carbohydrate metabolism</keyword>
<keyword evidence="10" id="KW-1185">Reference proteome</keyword>
<evidence type="ECO:0000313" key="9">
    <source>
        <dbReference type="EMBL" id="ORC37963.1"/>
    </source>
</evidence>
<dbReference type="InterPro" id="IPR031475">
    <property type="entry name" value="NBD_C"/>
</dbReference>
<evidence type="ECO:0008006" key="11">
    <source>
        <dbReference type="Google" id="ProtNLM"/>
    </source>
</evidence>
<feature type="domain" description="Four-carbon acid sugar kinase nucleotide binding" evidence="8">
    <location>
        <begin position="248"/>
        <end position="415"/>
    </location>
</feature>
<feature type="domain" description="Four-carbon acid sugar kinase N-terminal" evidence="7">
    <location>
        <begin position="5"/>
        <end position="228"/>
    </location>
</feature>
<sequence length="434" mass="47316">MGLKLCIIADDFTGAGDSAVQFRKNGYTPFLALQNWDSGVDLELYNVLVVSTESRFMLPSDSYDKVRSVVETCRRLGVRQFFKKIDSTIRGNVPEEIAAVMDAGDFDCALVAPSAPKNGRTVVAGNCLVNGVPIGENGHQIDPFTPVASAFVPGLLERWFRNSVGHIDLETIRKGSDAFLTRFKELRQEGARAIVADAETLEDLRILASAREDESVLFAGASGLAEALTDAGEGSSPEFPVIDEGKLLFVAGSVTETTRTQVAELEKSIDPVSLCVAMQNLLNDEEKELSRLLHEDSQSRKDVPVLIKTFDGDCEYKNDIAYAAELGINEKELGERVSSFLGRLVARIFMQRQIEAVFITGGNTAAGVSESLKVKGVELLDEILPGIPIGRFDTPYADKPVYLISKAGGFGRKNAMTQVCKIVTGRQEQQPERK</sequence>
<protein>
    <recommendedName>
        <fullName evidence="11">Serine kinase</fullName>
    </recommendedName>
</protein>
<dbReference type="GO" id="GO:0005524">
    <property type="term" value="F:ATP binding"/>
    <property type="evidence" value="ECO:0007669"/>
    <property type="project" value="UniProtKB-KW"/>
</dbReference>
<organism evidence="9 10">
    <name type="scientific">Marispirochaeta aestuarii</name>
    <dbReference type="NCBI Taxonomy" id="1963862"/>
    <lineage>
        <taxon>Bacteria</taxon>
        <taxon>Pseudomonadati</taxon>
        <taxon>Spirochaetota</taxon>
        <taxon>Spirochaetia</taxon>
        <taxon>Spirochaetales</taxon>
        <taxon>Spirochaetaceae</taxon>
        <taxon>Marispirochaeta</taxon>
    </lineage>
</organism>
<dbReference type="Gene3D" id="3.40.980.20">
    <property type="entry name" value="Four-carbon acid sugar kinase, nucleotide binding domain"/>
    <property type="match status" value="1"/>
</dbReference>
<evidence type="ECO:0000256" key="6">
    <source>
        <dbReference type="ARBA" id="ARBA00023277"/>
    </source>
</evidence>
<dbReference type="InterPro" id="IPR042213">
    <property type="entry name" value="NBD_C_sf"/>
</dbReference>
<gene>
    <name evidence="9" type="ORF">B4O97_02910</name>
</gene>
<dbReference type="RefSeq" id="WP_083048139.1">
    <property type="nucleotide sequence ID" value="NZ_MWQY01000002.1"/>
</dbReference>
<evidence type="ECO:0000256" key="2">
    <source>
        <dbReference type="ARBA" id="ARBA00022679"/>
    </source>
</evidence>
<keyword evidence="5" id="KW-0067">ATP-binding</keyword>
<comment type="caution">
    <text evidence="9">The sequence shown here is derived from an EMBL/GenBank/DDBJ whole genome shotgun (WGS) entry which is preliminary data.</text>
</comment>
<dbReference type="AlphaFoldDB" id="A0A1Y1S2K0"/>
<evidence type="ECO:0000256" key="1">
    <source>
        <dbReference type="ARBA" id="ARBA00005715"/>
    </source>
</evidence>
<name>A0A1Y1S2K0_9SPIO</name>
<evidence type="ECO:0000256" key="3">
    <source>
        <dbReference type="ARBA" id="ARBA00022741"/>
    </source>
</evidence>
<dbReference type="OrthoDB" id="9778478at2"/>
<dbReference type="Pfam" id="PF17042">
    <property type="entry name" value="NBD_C"/>
    <property type="match status" value="1"/>
</dbReference>
<evidence type="ECO:0000256" key="4">
    <source>
        <dbReference type="ARBA" id="ARBA00022777"/>
    </source>
</evidence>
<dbReference type="InterPro" id="IPR037051">
    <property type="entry name" value="4-carb_acid_sugar_kinase_N_sf"/>
</dbReference>